<dbReference type="AlphaFoldDB" id="A0A0A1W1X6"/>
<evidence type="ECO:0000259" key="2">
    <source>
        <dbReference type="Pfam" id="PF00535"/>
    </source>
</evidence>
<dbReference type="GO" id="GO:0016740">
    <property type="term" value="F:transferase activity"/>
    <property type="evidence" value="ECO:0007669"/>
    <property type="project" value="UniProtKB-KW"/>
</dbReference>
<dbReference type="Gene3D" id="3.90.550.10">
    <property type="entry name" value="Spore Coat Polysaccharide Biosynthesis Protein SpsA, Chain A"/>
    <property type="match status" value="1"/>
</dbReference>
<dbReference type="PANTHER" id="PTHR43646">
    <property type="entry name" value="GLYCOSYLTRANSFERASE"/>
    <property type="match status" value="1"/>
</dbReference>
<sequence length="395" mass="44350">MTFFLLLVTSLSLIIWLYLILARGQFWLSNQTINPVTSPLTNYPKVSAIIPARNEADVLPISLTSLFNQDYQGEFSIILIDDQSSDGTGKVAQEIADKYHKSSQITIIYGQALEIGWTGKLWAMKQGITEATEKFAPDYFLFTDADIAHAPDNLTQLVTKAVQEKQALVSLMVLLRCESFWEKFLIPAFVFFFEKLYPFPLVNNPNSPIAAAAGGCILIRRDILEKIGGIEILKQALIDDCSLAIAVKKYLQNHPKNTERSIWLGLTETSYSLRPYPDLASIWNMVARTAFTQLNYSILWLIGTIFGMFLTYLAAPLGLIGGLILKERLIIIISTVTLLLMALSYSPTLRLYKLSPLRALTLPLIALFYSLMTVDSALRYWRGQGGSWKGRVYPN</sequence>
<dbReference type="InterPro" id="IPR001173">
    <property type="entry name" value="Glyco_trans_2-like"/>
</dbReference>
<keyword evidence="3" id="KW-0808">Transferase</keyword>
<organism evidence="3 4">
    <name type="scientific">Microcystis aeruginosa NIES-44</name>
    <dbReference type="NCBI Taxonomy" id="449439"/>
    <lineage>
        <taxon>Bacteria</taxon>
        <taxon>Bacillati</taxon>
        <taxon>Cyanobacteriota</taxon>
        <taxon>Cyanophyceae</taxon>
        <taxon>Oscillatoriophycideae</taxon>
        <taxon>Chroococcales</taxon>
        <taxon>Microcystaceae</taxon>
        <taxon>Microcystis</taxon>
    </lineage>
</organism>
<proteinExistence type="predicted"/>
<feature type="transmembrane region" description="Helical" evidence="1">
    <location>
        <begin position="329"/>
        <end position="348"/>
    </location>
</feature>
<keyword evidence="1" id="KW-0812">Transmembrane</keyword>
<accession>A0A0A1W1X6</accession>
<evidence type="ECO:0000313" key="3">
    <source>
        <dbReference type="EMBL" id="GAL95763.1"/>
    </source>
</evidence>
<dbReference type="RefSeq" id="WP_045362675.1">
    <property type="nucleotide sequence ID" value="NZ_BBPA01000075.1"/>
</dbReference>
<comment type="caution">
    <text evidence="3">The sequence shown here is derived from an EMBL/GenBank/DDBJ whole genome shotgun (WGS) entry which is preliminary data.</text>
</comment>
<dbReference type="InterPro" id="IPR029044">
    <property type="entry name" value="Nucleotide-diphossugar_trans"/>
</dbReference>
<feature type="transmembrane region" description="Helical" evidence="1">
    <location>
        <begin position="360"/>
        <end position="381"/>
    </location>
</feature>
<dbReference type="Pfam" id="PF00535">
    <property type="entry name" value="Glycos_transf_2"/>
    <property type="match status" value="1"/>
</dbReference>
<feature type="domain" description="Glycosyltransferase 2-like" evidence="2">
    <location>
        <begin position="47"/>
        <end position="228"/>
    </location>
</feature>
<reference evidence="4" key="1">
    <citation type="journal article" date="2015" name="Genome">
        <title>Whole Genome Sequence of the Non-Microcystin-Producing Microcystis aeruginosa Strain NIES-44.</title>
        <authorList>
            <person name="Okano K."/>
            <person name="Miyata N."/>
            <person name="Ozaki Y."/>
        </authorList>
    </citation>
    <scope>NUCLEOTIDE SEQUENCE [LARGE SCALE GENOMIC DNA]</scope>
    <source>
        <strain evidence="4">NIES-44</strain>
    </source>
</reference>
<name>A0A0A1W1X6_MICAE</name>
<keyword evidence="1" id="KW-0472">Membrane</keyword>
<dbReference type="PANTHER" id="PTHR43646:SF3">
    <property type="entry name" value="SLR1566 PROTEIN"/>
    <property type="match status" value="1"/>
</dbReference>
<dbReference type="EMBL" id="BBPA01000075">
    <property type="protein sequence ID" value="GAL95763.1"/>
    <property type="molecule type" value="Genomic_DNA"/>
</dbReference>
<dbReference type="NCBIfam" id="TIGR03469">
    <property type="entry name" value="HpnB"/>
    <property type="match status" value="1"/>
</dbReference>
<gene>
    <name evidence="3" type="ORF">N44_04619</name>
</gene>
<protein>
    <submittedName>
        <fullName evidence="3">Glycosyl transferase, family 2</fullName>
    </submittedName>
</protein>
<dbReference type="SUPFAM" id="SSF53448">
    <property type="entry name" value="Nucleotide-diphospho-sugar transferases"/>
    <property type="match status" value="1"/>
</dbReference>
<dbReference type="InterPro" id="IPR017832">
    <property type="entry name" value="Glyco_trans_2_hopen-assoc_HpnB"/>
</dbReference>
<evidence type="ECO:0000256" key="1">
    <source>
        <dbReference type="SAM" id="Phobius"/>
    </source>
</evidence>
<dbReference type="Proteomes" id="UP000030321">
    <property type="component" value="Unassembled WGS sequence"/>
</dbReference>
<evidence type="ECO:0000313" key="4">
    <source>
        <dbReference type="Proteomes" id="UP000030321"/>
    </source>
</evidence>
<feature type="transmembrane region" description="Helical" evidence="1">
    <location>
        <begin position="298"/>
        <end position="317"/>
    </location>
</feature>
<keyword evidence="1" id="KW-1133">Transmembrane helix</keyword>